<keyword evidence="12" id="KW-0460">Magnesium</keyword>
<dbReference type="SUPFAM" id="SSF55785">
    <property type="entry name" value="PYP-like sensor domain (PAS domain)"/>
    <property type="match status" value="1"/>
</dbReference>
<comment type="pathway">
    <text evidence="3 14">Carbohydrate degradation; glycolysis; pyruvate from D-glyceraldehyde 3-phosphate: step 2/5.</text>
</comment>
<keyword evidence="8 14" id="KW-0808">Transferase</keyword>
<evidence type="ECO:0000256" key="11">
    <source>
        <dbReference type="ARBA" id="ARBA00022840"/>
    </source>
</evidence>
<organism evidence="17 18">
    <name type="scientific">Leptomonas pyrrhocoris</name>
    <name type="common">Firebug parasite</name>
    <dbReference type="NCBI Taxonomy" id="157538"/>
    <lineage>
        <taxon>Eukaryota</taxon>
        <taxon>Discoba</taxon>
        <taxon>Euglenozoa</taxon>
        <taxon>Kinetoplastea</taxon>
        <taxon>Metakinetoplastina</taxon>
        <taxon>Trypanosomatida</taxon>
        <taxon>Trypanosomatidae</taxon>
        <taxon>Leishmaniinae</taxon>
        <taxon>Leptomonas</taxon>
    </lineage>
</organism>
<dbReference type="UniPathway" id="UPA00109">
    <property type="reaction ID" value="UER00185"/>
</dbReference>
<dbReference type="InterPro" id="IPR036043">
    <property type="entry name" value="Phosphoglycerate_kinase_sf"/>
</dbReference>
<evidence type="ECO:0000256" key="10">
    <source>
        <dbReference type="ARBA" id="ARBA00022777"/>
    </source>
</evidence>
<dbReference type="PROSITE" id="PS50112">
    <property type="entry name" value="PAS"/>
    <property type="match status" value="1"/>
</dbReference>
<evidence type="ECO:0000256" key="7">
    <source>
        <dbReference type="ARBA" id="ARBA00022490"/>
    </source>
</evidence>
<comment type="cofactor">
    <cofactor evidence="2">
        <name>Mg(2+)</name>
        <dbReference type="ChEBI" id="CHEBI:18420"/>
    </cofactor>
</comment>
<dbReference type="GO" id="GO:0006094">
    <property type="term" value="P:gluconeogenesis"/>
    <property type="evidence" value="ECO:0007669"/>
    <property type="project" value="TreeGrafter"/>
</dbReference>
<dbReference type="Gene3D" id="3.30.450.20">
    <property type="entry name" value="PAS domain"/>
    <property type="match status" value="1"/>
</dbReference>
<dbReference type="EC" id="2.7.2.3" evidence="6 14"/>
<evidence type="ECO:0000256" key="9">
    <source>
        <dbReference type="ARBA" id="ARBA00022741"/>
    </source>
</evidence>
<comment type="similarity">
    <text evidence="4 14">Belongs to the phosphoglycerate kinase family.</text>
</comment>
<dbReference type="FunFam" id="3.40.50.1260:FF:000031">
    <property type="entry name" value="Phosphoglycerate kinase 1"/>
    <property type="match status" value="1"/>
</dbReference>
<keyword evidence="11" id="KW-0067">ATP-binding</keyword>
<keyword evidence="13" id="KW-0324">Glycolysis</keyword>
<dbReference type="InterPro" id="IPR013767">
    <property type="entry name" value="PAS_fold"/>
</dbReference>
<evidence type="ECO:0000259" key="16">
    <source>
        <dbReference type="PROSITE" id="PS50112"/>
    </source>
</evidence>
<gene>
    <name evidence="17" type="ORF">ABB37_03094</name>
</gene>
<evidence type="ECO:0000256" key="3">
    <source>
        <dbReference type="ARBA" id="ARBA00004838"/>
    </source>
</evidence>
<dbReference type="OrthoDB" id="275353at2759"/>
<evidence type="ECO:0000256" key="2">
    <source>
        <dbReference type="ARBA" id="ARBA00001946"/>
    </source>
</evidence>
<comment type="caution">
    <text evidence="17">The sequence shown here is derived from an EMBL/GenBank/DDBJ whole genome shotgun (WGS) entry which is preliminary data.</text>
</comment>
<dbReference type="GO" id="GO:0005524">
    <property type="term" value="F:ATP binding"/>
    <property type="evidence" value="ECO:0007669"/>
    <property type="project" value="UniProtKB-KW"/>
</dbReference>
<dbReference type="SUPFAM" id="SSF53748">
    <property type="entry name" value="Phosphoglycerate kinase"/>
    <property type="match status" value="1"/>
</dbReference>
<proteinExistence type="inferred from homology"/>
<dbReference type="InterPro" id="IPR000014">
    <property type="entry name" value="PAS"/>
</dbReference>
<evidence type="ECO:0000256" key="8">
    <source>
        <dbReference type="ARBA" id="ARBA00022679"/>
    </source>
</evidence>
<dbReference type="GeneID" id="26903385"/>
<evidence type="ECO:0000256" key="1">
    <source>
        <dbReference type="ARBA" id="ARBA00000642"/>
    </source>
</evidence>
<sequence>MFEESKILMIFKSLRDIVVIGDNDMVVTDMNEPAVKFFGWSVDDVKGKSITFLVPTHPLDVQDNTVTLMARLANSTDVPVVIQTTRDPHATMVAWTVLPINLPRVYEFGVHMNIRAALTPKLSVSDLNFANRTVFVRVDFNVPFDRETGAIRDDSRIRAAVPTITKIMSDGGRVVIGSHLGRPKAPNEKQSLRRLLPRLQELVGKDVLFCGDCARAKPEVEKMKNGDVMLLENLRFNKGEDSKNTAVRNRLAVALASFCDIFVCDAFGTVHRMTASMTGVPRVLGAGVTGFLIEKEINAISMVMRDPAQPLVAIVGGAKVSDKINVLASIFNFAHTVVIGGAMAYTFLEAQGHTIGLSKVERVVREKGRDVDLHNTARDLMDLAKARKVRIILPVDHSCAKKFADAEPMVTKTADIPADYMGLDYGPKTIELVQRAVAEARTLIWNGPVGVFEFAHFAAGTQAIGESIKTNKHLVSIVGGGETAAATSAYRDFITHVSTGGGAFLELLEGRALPGLICLTARASPKL</sequence>
<dbReference type="GO" id="GO:0043531">
    <property type="term" value="F:ADP binding"/>
    <property type="evidence" value="ECO:0007669"/>
    <property type="project" value="TreeGrafter"/>
</dbReference>
<evidence type="ECO:0000256" key="14">
    <source>
        <dbReference type="RuleBase" id="RU000532"/>
    </source>
</evidence>
<dbReference type="PROSITE" id="PS00111">
    <property type="entry name" value="PGLYCERATE_KINASE"/>
    <property type="match status" value="1"/>
</dbReference>
<dbReference type="EMBL" id="LGTL01000004">
    <property type="protein sequence ID" value="KPA83480.1"/>
    <property type="molecule type" value="Genomic_DNA"/>
</dbReference>
<evidence type="ECO:0000256" key="4">
    <source>
        <dbReference type="ARBA" id="ARBA00008982"/>
    </source>
</evidence>
<dbReference type="Proteomes" id="UP000037923">
    <property type="component" value="Unassembled WGS sequence"/>
</dbReference>
<dbReference type="GO" id="GO:0006096">
    <property type="term" value="P:glycolytic process"/>
    <property type="evidence" value="ECO:0007669"/>
    <property type="project" value="UniProtKB-UniPathway"/>
</dbReference>
<keyword evidence="9" id="KW-0547">Nucleotide-binding</keyword>
<evidence type="ECO:0000256" key="5">
    <source>
        <dbReference type="ARBA" id="ARBA00011245"/>
    </source>
</evidence>
<dbReference type="HAMAP" id="MF_00145">
    <property type="entry name" value="Phosphoglyc_kinase"/>
    <property type="match status" value="1"/>
</dbReference>
<dbReference type="PRINTS" id="PR00477">
    <property type="entry name" value="PHGLYCKINASE"/>
</dbReference>
<dbReference type="GO" id="GO:0005829">
    <property type="term" value="C:cytosol"/>
    <property type="evidence" value="ECO:0007669"/>
    <property type="project" value="TreeGrafter"/>
</dbReference>
<accession>A0A0M9G6E2</accession>
<reference evidence="17 18" key="1">
    <citation type="submission" date="2015-07" db="EMBL/GenBank/DDBJ databases">
        <title>High-quality genome of monoxenous trypanosomatid Leptomonas pyrrhocoris.</title>
        <authorList>
            <person name="Flegontov P."/>
            <person name="Butenko A."/>
            <person name="Firsov S."/>
            <person name="Vlcek C."/>
            <person name="Logacheva M.D."/>
            <person name="Field M."/>
            <person name="Filatov D."/>
            <person name="Flegontova O."/>
            <person name="Gerasimov E."/>
            <person name="Jackson A.P."/>
            <person name="Kelly S."/>
            <person name="Opperdoes F."/>
            <person name="O'Reilly A."/>
            <person name="Votypka J."/>
            <person name="Yurchenko V."/>
            <person name="Lukes J."/>
        </authorList>
    </citation>
    <scope>NUCLEOTIDE SEQUENCE [LARGE SCALE GENOMIC DNA]</scope>
    <source>
        <strain evidence="17">H10</strain>
    </source>
</reference>
<evidence type="ECO:0000256" key="13">
    <source>
        <dbReference type="ARBA" id="ARBA00023152"/>
    </source>
</evidence>
<protein>
    <recommendedName>
        <fullName evidence="6 14">Phosphoglycerate kinase</fullName>
        <ecNumber evidence="6 14">2.7.2.3</ecNumber>
    </recommendedName>
</protein>
<dbReference type="VEuPathDB" id="TriTrypDB:LpyrH10_04_6440"/>
<dbReference type="RefSeq" id="XP_015661920.1">
    <property type="nucleotide sequence ID" value="XM_015800318.1"/>
</dbReference>
<comment type="catalytic activity">
    <reaction evidence="1 14">
        <text>(2R)-3-phosphoglycerate + ATP = (2R)-3-phospho-glyceroyl phosphate + ADP</text>
        <dbReference type="Rhea" id="RHEA:14801"/>
        <dbReference type="ChEBI" id="CHEBI:30616"/>
        <dbReference type="ChEBI" id="CHEBI:57604"/>
        <dbReference type="ChEBI" id="CHEBI:58272"/>
        <dbReference type="ChEBI" id="CHEBI:456216"/>
        <dbReference type="EC" id="2.7.2.3"/>
    </reaction>
</comment>
<comment type="subunit">
    <text evidence="5 15">Monomer.</text>
</comment>
<dbReference type="InterPro" id="IPR015911">
    <property type="entry name" value="Phosphoglycerate_kinase_CS"/>
</dbReference>
<dbReference type="PANTHER" id="PTHR11406:SF23">
    <property type="entry name" value="PHOSPHOGLYCERATE KINASE 1, CHLOROPLASTIC-RELATED"/>
    <property type="match status" value="1"/>
</dbReference>
<dbReference type="InterPro" id="IPR035965">
    <property type="entry name" value="PAS-like_dom_sf"/>
</dbReference>
<dbReference type="PANTHER" id="PTHR11406">
    <property type="entry name" value="PHOSPHOGLYCERATE KINASE"/>
    <property type="match status" value="1"/>
</dbReference>
<dbReference type="RefSeq" id="XP_015661919.1">
    <property type="nucleotide sequence ID" value="XM_015800317.1"/>
</dbReference>
<dbReference type="CDD" id="cd00130">
    <property type="entry name" value="PAS"/>
    <property type="match status" value="1"/>
</dbReference>
<evidence type="ECO:0000313" key="17">
    <source>
        <dbReference type="EMBL" id="KPA83480.1"/>
    </source>
</evidence>
<keyword evidence="18" id="KW-1185">Reference proteome</keyword>
<dbReference type="AlphaFoldDB" id="A0A0M9G6E2"/>
<dbReference type="GO" id="GO:0006355">
    <property type="term" value="P:regulation of DNA-templated transcription"/>
    <property type="evidence" value="ECO:0007669"/>
    <property type="project" value="InterPro"/>
</dbReference>
<dbReference type="InterPro" id="IPR001576">
    <property type="entry name" value="Phosphoglycerate_kinase"/>
</dbReference>
<dbReference type="EMBL" id="LGTL01000004">
    <property type="protein sequence ID" value="KPA83481.1"/>
    <property type="molecule type" value="Genomic_DNA"/>
</dbReference>
<evidence type="ECO:0000256" key="6">
    <source>
        <dbReference type="ARBA" id="ARBA00013061"/>
    </source>
</evidence>
<dbReference type="FunFam" id="3.40.50.1260:FF:000006">
    <property type="entry name" value="Phosphoglycerate kinase"/>
    <property type="match status" value="1"/>
</dbReference>
<dbReference type="InterPro" id="IPR015824">
    <property type="entry name" value="Phosphoglycerate_kinase_N"/>
</dbReference>
<keyword evidence="7" id="KW-0963">Cytoplasm</keyword>
<dbReference type="Gene3D" id="3.40.50.1260">
    <property type="entry name" value="Phosphoglycerate kinase, N-terminal domain"/>
    <property type="match status" value="2"/>
</dbReference>
<evidence type="ECO:0000256" key="12">
    <source>
        <dbReference type="ARBA" id="ARBA00022842"/>
    </source>
</evidence>
<keyword evidence="10 14" id="KW-0418">Kinase</keyword>
<dbReference type="Pfam" id="PF00162">
    <property type="entry name" value="PGK"/>
    <property type="match status" value="1"/>
</dbReference>
<dbReference type="GO" id="GO:0004618">
    <property type="term" value="F:phosphoglycerate kinase activity"/>
    <property type="evidence" value="ECO:0007669"/>
    <property type="project" value="UniProtKB-EC"/>
</dbReference>
<name>A0A0M9G6E2_LEPPY</name>
<dbReference type="Pfam" id="PF00989">
    <property type="entry name" value="PAS"/>
    <property type="match status" value="1"/>
</dbReference>
<dbReference type="OMA" id="SCAKEFK"/>
<evidence type="ECO:0000313" key="18">
    <source>
        <dbReference type="Proteomes" id="UP000037923"/>
    </source>
</evidence>
<evidence type="ECO:0000256" key="15">
    <source>
        <dbReference type="RuleBase" id="RU000696"/>
    </source>
</evidence>
<feature type="domain" description="PAS" evidence="16">
    <location>
        <begin position="3"/>
        <end position="75"/>
    </location>
</feature>
<dbReference type="SMART" id="SM00091">
    <property type="entry name" value="PAS"/>
    <property type="match status" value="1"/>
</dbReference>